<feature type="region of interest" description="Disordered" evidence="1">
    <location>
        <begin position="52"/>
        <end position="73"/>
    </location>
</feature>
<name>A0ABP8WMQ4_9PSEU</name>
<accession>A0ABP8WMQ4</accession>
<dbReference type="InterPro" id="IPR027417">
    <property type="entry name" value="P-loop_NTPase"/>
</dbReference>
<keyword evidence="2" id="KW-0472">Membrane</keyword>
<reference evidence="4" key="1">
    <citation type="journal article" date="2019" name="Int. J. Syst. Evol. Microbiol.">
        <title>The Global Catalogue of Microorganisms (GCM) 10K type strain sequencing project: providing services to taxonomists for standard genome sequencing and annotation.</title>
        <authorList>
            <consortium name="The Broad Institute Genomics Platform"/>
            <consortium name="The Broad Institute Genome Sequencing Center for Infectious Disease"/>
            <person name="Wu L."/>
            <person name="Ma J."/>
        </authorList>
    </citation>
    <scope>NUCLEOTIDE SEQUENCE [LARGE SCALE GENOMIC DNA]</scope>
    <source>
        <strain evidence="4">JCM 18055</strain>
    </source>
</reference>
<evidence type="ECO:0000313" key="3">
    <source>
        <dbReference type="EMBL" id="GAA4690925.1"/>
    </source>
</evidence>
<keyword evidence="2" id="KW-1133">Transmembrane helix</keyword>
<comment type="caution">
    <text evidence="3">The sequence shown here is derived from an EMBL/GenBank/DDBJ whole genome shotgun (WGS) entry which is preliminary data.</text>
</comment>
<proteinExistence type="predicted"/>
<feature type="transmembrane region" description="Helical" evidence="2">
    <location>
        <begin position="185"/>
        <end position="210"/>
    </location>
</feature>
<sequence length="238" mass="24615">MDVGARSEIYRVLRRLTEDGTVVIVACSDIQEALGIGDRVLTFYRGRVVGRHRGPGHRSRAAGRGHAPEHRHRAGGVVNADRATIAPSSAEDTGAPEPHRARRLRPSTFVVPAAVAVVAVLVVATPPLRTVENAIVILRAAALTGIVAIGMTFVTLAGMFFSLASAGTTVLSGIVFALLADSQGLVIALLAALGVGLVAGALQGWVAGVAATRSSSRWRAASSCPGPRYWPGTTATST</sequence>
<keyword evidence="4" id="KW-1185">Reference proteome</keyword>
<organism evidence="3 4">
    <name type="scientific">Pseudonocardia yuanmonensis</name>
    <dbReference type="NCBI Taxonomy" id="1095914"/>
    <lineage>
        <taxon>Bacteria</taxon>
        <taxon>Bacillati</taxon>
        <taxon>Actinomycetota</taxon>
        <taxon>Actinomycetes</taxon>
        <taxon>Pseudonocardiales</taxon>
        <taxon>Pseudonocardiaceae</taxon>
        <taxon>Pseudonocardia</taxon>
    </lineage>
</organism>
<feature type="transmembrane region" description="Helical" evidence="2">
    <location>
        <begin position="109"/>
        <end position="128"/>
    </location>
</feature>
<evidence type="ECO:0000256" key="1">
    <source>
        <dbReference type="SAM" id="MobiDB-lite"/>
    </source>
</evidence>
<dbReference type="Proteomes" id="UP001500325">
    <property type="component" value="Unassembled WGS sequence"/>
</dbReference>
<gene>
    <name evidence="3" type="ORF">GCM10023215_29660</name>
</gene>
<protein>
    <submittedName>
        <fullName evidence="3">Uncharacterized protein</fullName>
    </submittedName>
</protein>
<keyword evidence="2" id="KW-0812">Transmembrane</keyword>
<evidence type="ECO:0000256" key="2">
    <source>
        <dbReference type="SAM" id="Phobius"/>
    </source>
</evidence>
<feature type="transmembrane region" description="Helical" evidence="2">
    <location>
        <begin position="160"/>
        <end position="179"/>
    </location>
</feature>
<evidence type="ECO:0000313" key="4">
    <source>
        <dbReference type="Proteomes" id="UP001500325"/>
    </source>
</evidence>
<dbReference type="SUPFAM" id="SSF52540">
    <property type="entry name" value="P-loop containing nucleoside triphosphate hydrolases"/>
    <property type="match status" value="1"/>
</dbReference>
<dbReference type="EMBL" id="BAABIC010000009">
    <property type="protein sequence ID" value="GAA4690925.1"/>
    <property type="molecule type" value="Genomic_DNA"/>
</dbReference>
<feature type="transmembrane region" description="Helical" evidence="2">
    <location>
        <begin position="134"/>
        <end position="153"/>
    </location>
</feature>